<dbReference type="PANTHER" id="PTHR43537:SF39">
    <property type="entry name" value="HTH-TYPE TRANSCRIPTIONAL REGULATOR MCBR"/>
    <property type="match status" value="1"/>
</dbReference>
<dbReference type="InterPro" id="IPR000524">
    <property type="entry name" value="Tscrpt_reg_HTH_GntR"/>
</dbReference>
<dbReference type="Gene3D" id="1.20.120.530">
    <property type="entry name" value="GntR ligand-binding domain-like"/>
    <property type="match status" value="1"/>
</dbReference>
<evidence type="ECO:0000256" key="1">
    <source>
        <dbReference type="ARBA" id="ARBA00023015"/>
    </source>
</evidence>
<dbReference type="PANTHER" id="PTHR43537">
    <property type="entry name" value="TRANSCRIPTIONAL REGULATOR, GNTR FAMILY"/>
    <property type="match status" value="1"/>
</dbReference>
<protein>
    <submittedName>
        <fullName evidence="6">GntR family transcriptional regulator</fullName>
    </submittedName>
</protein>
<dbReference type="InterPro" id="IPR008920">
    <property type="entry name" value="TF_FadR/GntR_C"/>
</dbReference>
<gene>
    <name evidence="6" type="ORF">Q8A70_18880</name>
</gene>
<dbReference type="EMBL" id="JAUYVI010000006">
    <property type="protein sequence ID" value="MDQ7249762.1"/>
    <property type="molecule type" value="Genomic_DNA"/>
</dbReference>
<accession>A0ABU0YRE1</accession>
<evidence type="ECO:0000256" key="4">
    <source>
        <dbReference type="SAM" id="MobiDB-lite"/>
    </source>
</evidence>
<dbReference type="SUPFAM" id="SSF46785">
    <property type="entry name" value="Winged helix' DNA-binding domain"/>
    <property type="match status" value="1"/>
</dbReference>
<dbReference type="PROSITE" id="PS50949">
    <property type="entry name" value="HTH_GNTR"/>
    <property type="match status" value="1"/>
</dbReference>
<feature type="region of interest" description="Disordered" evidence="4">
    <location>
        <begin position="1"/>
        <end position="25"/>
    </location>
</feature>
<dbReference type="SUPFAM" id="SSF48008">
    <property type="entry name" value="GntR ligand-binding domain-like"/>
    <property type="match status" value="1"/>
</dbReference>
<keyword evidence="2" id="KW-0238">DNA-binding</keyword>
<dbReference type="Gene3D" id="1.10.10.10">
    <property type="entry name" value="Winged helix-like DNA-binding domain superfamily/Winged helix DNA-binding domain"/>
    <property type="match status" value="1"/>
</dbReference>
<name>A0ABU0YRE1_9PROT</name>
<keyword evidence="1" id="KW-0805">Transcription regulation</keyword>
<evidence type="ECO:0000313" key="6">
    <source>
        <dbReference type="EMBL" id="MDQ7249762.1"/>
    </source>
</evidence>
<proteinExistence type="predicted"/>
<dbReference type="InterPro" id="IPR036388">
    <property type="entry name" value="WH-like_DNA-bd_sf"/>
</dbReference>
<dbReference type="Pfam" id="PF00392">
    <property type="entry name" value="GntR"/>
    <property type="match status" value="1"/>
</dbReference>
<evidence type="ECO:0000256" key="3">
    <source>
        <dbReference type="ARBA" id="ARBA00023163"/>
    </source>
</evidence>
<dbReference type="InterPro" id="IPR011711">
    <property type="entry name" value="GntR_C"/>
</dbReference>
<dbReference type="SMART" id="SM00895">
    <property type="entry name" value="FCD"/>
    <property type="match status" value="1"/>
</dbReference>
<evidence type="ECO:0000259" key="5">
    <source>
        <dbReference type="PROSITE" id="PS50949"/>
    </source>
</evidence>
<keyword evidence="3" id="KW-0804">Transcription</keyword>
<evidence type="ECO:0000313" key="7">
    <source>
        <dbReference type="Proteomes" id="UP001230156"/>
    </source>
</evidence>
<organism evidence="6 7">
    <name type="scientific">Dongia sedimenti</name>
    <dbReference type="NCBI Taxonomy" id="3064282"/>
    <lineage>
        <taxon>Bacteria</taxon>
        <taxon>Pseudomonadati</taxon>
        <taxon>Pseudomonadota</taxon>
        <taxon>Alphaproteobacteria</taxon>
        <taxon>Rhodospirillales</taxon>
        <taxon>Dongiaceae</taxon>
        <taxon>Dongia</taxon>
    </lineage>
</organism>
<reference evidence="7" key="1">
    <citation type="submission" date="2023-08" db="EMBL/GenBank/DDBJ databases">
        <title>Rhodospirillaceae gen. nov., a novel taxon isolated from the Yangtze River Yuezi River estuary sludge.</title>
        <authorList>
            <person name="Ruan L."/>
        </authorList>
    </citation>
    <scope>NUCLEOTIDE SEQUENCE [LARGE SCALE GENOMIC DNA]</scope>
    <source>
        <strain evidence="7">R-7</strain>
    </source>
</reference>
<sequence length="251" mass="28367">MAGKKNPIQDPGDLQPTADEGPVRRNSLANRIYSDLRLALMSGVYAPGDRLNISRLGETYETSATPVREAIIQLVGDRALELKLGHQPLVPILSISRYLEIRETRVPLERLAAELAAARMSVKEIDRLESVQKAFMQAEAEEDWKSALAANQAFHLGIYRCSENETLVRFIENLWLLAGPFISNQYPFAKRPEFPIHPHDLILDALRRRSPSEAGELVVRDLRDGSYRLLEKLRLEAATTGRKRDRKKSKS</sequence>
<dbReference type="Proteomes" id="UP001230156">
    <property type="component" value="Unassembled WGS sequence"/>
</dbReference>
<comment type="caution">
    <text evidence="6">The sequence shown here is derived from an EMBL/GenBank/DDBJ whole genome shotgun (WGS) entry which is preliminary data.</text>
</comment>
<evidence type="ECO:0000256" key="2">
    <source>
        <dbReference type="ARBA" id="ARBA00023125"/>
    </source>
</evidence>
<dbReference type="SMART" id="SM00345">
    <property type="entry name" value="HTH_GNTR"/>
    <property type="match status" value="1"/>
</dbReference>
<dbReference type="InterPro" id="IPR036390">
    <property type="entry name" value="WH_DNA-bd_sf"/>
</dbReference>
<feature type="domain" description="HTH gntR-type" evidence="5">
    <location>
        <begin position="26"/>
        <end position="93"/>
    </location>
</feature>
<keyword evidence="7" id="KW-1185">Reference proteome</keyword>
<dbReference type="Pfam" id="PF07729">
    <property type="entry name" value="FCD"/>
    <property type="match status" value="1"/>
</dbReference>
<dbReference type="RefSeq" id="WP_379958124.1">
    <property type="nucleotide sequence ID" value="NZ_JAUYVI010000006.1"/>
</dbReference>